<accession>A0A9W6U0V5</accession>
<reference evidence="8" key="1">
    <citation type="submission" date="2023-04" db="EMBL/GenBank/DDBJ databases">
        <title>Phytophthora fragariaefolia NBRC 109709.</title>
        <authorList>
            <person name="Ichikawa N."/>
            <person name="Sato H."/>
            <person name="Tonouchi N."/>
        </authorList>
    </citation>
    <scope>NUCLEOTIDE SEQUENCE</scope>
    <source>
        <strain evidence="8">NBRC 109709</strain>
    </source>
</reference>
<protein>
    <recommendedName>
        <fullName evidence="6">pectin lyase</fullName>
        <ecNumber evidence="6">4.2.2.10</ecNumber>
    </recommendedName>
</protein>
<evidence type="ECO:0000256" key="2">
    <source>
        <dbReference type="ARBA" id="ARBA00023180"/>
    </source>
</evidence>
<evidence type="ECO:0000256" key="5">
    <source>
        <dbReference type="ARBA" id="ARBA00037631"/>
    </source>
</evidence>
<dbReference type="GO" id="GO:0047490">
    <property type="term" value="F:pectin lyase activity"/>
    <property type="evidence" value="ECO:0007669"/>
    <property type="project" value="UniProtKB-EC"/>
</dbReference>
<feature type="domain" description="Pectate lyase" evidence="7">
    <location>
        <begin position="139"/>
        <end position="360"/>
    </location>
</feature>
<evidence type="ECO:0000256" key="1">
    <source>
        <dbReference type="ARBA" id="ARBA00023157"/>
    </source>
</evidence>
<dbReference type="EC" id="4.2.2.10" evidence="6"/>
<dbReference type="InterPro" id="IPR002022">
    <property type="entry name" value="Pec_lyase"/>
</dbReference>
<gene>
    <name evidence="8" type="ORF">Pfra01_000502500</name>
</gene>
<organism evidence="8 9">
    <name type="scientific">Phytophthora fragariaefolia</name>
    <dbReference type="NCBI Taxonomy" id="1490495"/>
    <lineage>
        <taxon>Eukaryota</taxon>
        <taxon>Sar</taxon>
        <taxon>Stramenopiles</taxon>
        <taxon>Oomycota</taxon>
        <taxon>Peronosporomycetes</taxon>
        <taxon>Peronosporales</taxon>
        <taxon>Peronosporaceae</taxon>
        <taxon>Phytophthora</taxon>
    </lineage>
</organism>
<dbReference type="SUPFAM" id="SSF51126">
    <property type="entry name" value="Pectin lyase-like"/>
    <property type="match status" value="1"/>
</dbReference>
<dbReference type="Gene3D" id="2.160.20.10">
    <property type="entry name" value="Single-stranded right-handed beta-helix, Pectin lyase-like"/>
    <property type="match status" value="1"/>
</dbReference>
<dbReference type="SMART" id="SM00656">
    <property type="entry name" value="Amb_all"/>
    <property type="match status" value="1"/>
</dbReference>
<comment type="catalytic activity">
    <reaction evidence="4">
        <text>Eliminative cleavage of (1-&gt;4)-alpha-D-galacturonan methyl ester to give oligosaccharides with 4-deoxy-6-O-methyl-alpha-D-galact-4-enuronosyl groups at their non-reducing ends.</text>
        <dbReference type="EC" id="4.2.2.10"/>
    </reaction>
</comment>
<dbReference type="GO" id="GO:0030570">
    <property type="term" value="F:pectate lyase activity"/>
    <property type="evidence" value="ECO:0007669"/>
    <property type="project" value="InterPro"/>
</dbReference>
<evidence type="ECO:0000256" key="3">
    <source>
        <dbReference type="ARBA" id="ARBA00023239"/>
    </source>
</evidence>
<dbReference type="AlphaFoldDB" id="A0A9W6U0V5"/>
<evidence type="ECO:0000313" key="9">
    <source>
        <dbReference type="Proteomes" id="UP001165121"/>
    </source>
</evidence>
<evidence type="ECO:0000256" key="4">
    <source>
        <dbReference type="ARBA" id="ARBA00036818"/>
    </source>
</evidence>
<keyword evidence="2" id="KW-0325">Glycoprotein</keyword>
<dbReference type="PANTHER" id="PTHR31683:SF67">
    <property type="entry name" value="PECTIN LYASE F-RELATED"/>
    <property type="match status" value="1"/>
</dbReference>
<dbReference type="InterPro" id="IPR011050">
    <property type="entry name" value="Pectin_lyase_fold/virulence"/>
</dbReference>
<evidence type="ECO:0000259" key="7">
    <source>
        <dbReference type="SMART" id="SM00656"/>
    </source>
</evidence>
<keyword evidence="9" id="KW-1185">Reference proteome</keyword>
<proteinExistence type="predicted"/>
<dbReference type="InterPro" id="IPR045032">
    <property type="entry name" value="PEL"/>
</dbReference>
<dbReference type="PANTHER" id="PTHR31683">
    <property type="entry name" value="PECTATE LYASE 18-RELATED"/>
    <property type="match status" value="1"/>
</dbReference>
<evidence type="ECO:0000313" key="8">
    <source>
        <dbReference type="EMBL" id="GMF26497.1"/>
    </source>
</evidence>
<comment type="caution">
    <text evidence="8">The sequence shown here is derived from an EMBL/GenBank/DDBJ whole genome shotgun (WGS) entry which is preliminary data.</text>
</comment>
<dbReference type="EMBL" id="BSXT01000399">
    <property type="protein sequence ID" value="GMF26497.1"/>
    <property type="molecule type" value="Genomic_DNA"/>
</dbReference>
<dbReference type="Proteomes" id="UP001165121">
    <property type="component" value="Unassembled WGS sequence"/>
</dbReference>
<keyword evidence="1" id="KW-1015">Disulfide bond</keyword>
<sequence length="439" mass="46674">MVESALGIADKYRRTAHSSICFAPPKIPSTCAQALPSSTMKFFHPILIAVVALVFQTSEAFTVGSATGLAAGTTGGGNATPVYPTTTAQLVAYLKDSVPRVIVLNKAFDFRGTEGTTTEAGCRPDYTRECMAKNNGYKSQDVILQSGGMSNTGGCSDGTSVTVTYDNAAITPMTVTSNKTLRGIGTTGVIMGKGLWLNGDNIIVQNVHITELNRHLVWGGDAIYIQGSNGGSTAMNKIWLDHIKVSHVGRQFLTTNAASVSTMTISNSDFDGRTDYSASCDGRHYWSFIFYGKNTRFSMLNNYIHSTSGRSPKLGGDSSANVVAHIANNYWADNSGHSFEVGVNAWILAEGNYFEDTTLPLLTGSDGYMYAATATTECNSYLGRSCAANVVDNSGSFSSRNGATALSKVKSYSAISGFSPRTAKQWSKTTSNFGIGVLN</sequence>
<name>A0A9W6U0V5_9STRA</name>
<comment type="function">
    <text evidence="5">Pectinolytic enzymes consist of four classes of enzymes: pectin lyase, polygalacturonase, pectin methylesterase and rhamnogalacturonase. Among pectinolytic enzymes, pectin lyase is the most important in depolymerization of pectin, since it cleaves internal glycosidic bonds of highly methylated pectins.</text>
</comment>
<dbReference type="OrthoDB" id="1637350at2759"/>
<keyword evidence="3" id="KW-0456">Lyase</keyword>
<dbReference type="InterPro" id="IPR012334">
    <property type="entry name" value="Pectin_lyas_fold"/>
</dbReference>
<evidence type="ECO:0000256" key="6">
    <source>
        <dbReference type="ARBA" id="ARBA00039082"/>
    </source>
</evidence>